<evidence type="ECO:0000313" key="2">
    <source>
        <dbReference type="Proteomes" id="UP000425916"/>
    </source>
</evidence>
<dbReference type="EMBL" id="CP046244">
    <property type="protein sequence ID" value="QGP92689.1"/>
    <property type="molecule type" value="Genomic_DNA"/>
</dbReference>
<organism evidence="1 2">
    <name type="scientific">Neomoorella glycerini</name>
    <dbReference type="NCBI Taxonomy" id="55779"/>
    <lineage>
        <taxon>Bacteria</taxon>
        <taxon>Bacillati</taxon>
        <taxon>Bacillota</taxon>
        <taxon>Clostridia</taxon>
        <taxon>Neomoorellales</taxon>
        <taxon>Neomoorellaceae</taxon>
        <taxon>Neomoorella</taxon>
    </lineage>
</organism>
<dbReference type="OrthoDB" id="1723573at2"/>
<keyword evidence="2" id="KW-1185">Reference proteome</keyword>
<dbReference type="RefSeq" id="WP_156273588.1">
    <property type="nucleotide sequence ID" value="NZ_CP046244.1"/>
</dbReference>
<sequence length="186" mass="21645">MKLNIPWHQYALIVLLTEKMQENRQRFGKTALQKLIYLLQTVFKVPVGYQYSLYIHGPFCSELMDDLDYVSCIGGVAVTMDQGSNGYSISPSHNAALIKNKAQDFLTTYQPQIKKLLAEFGSRRVRDLELRSTIIFVDRDAVTSDREIKRKDFIQEIKSIKPHFSYEEIKEAMVELESRGYIERRK</sequence>
<accession>A0A6I5ZSJ5</accession>
<name>A0A6I5ZSJ5_9FIRM</name>
<gene>
    <name evidence="1" type="ORF">MGLY_20780</name>
</gene>
<proteinExistence type="predicted"/>
<protein>
    <recommendedName>
        <fullName evidence="3">Antitoxin SocA-like Panacea domain-containing protein</fullName>
    </recommendedName>
</protein>
<dbReference type="Proteomes" id="UP000425916">
    <property type="component" value="Chromosome"/>
</dbReference>
<reference evidence="1 2" key="1">
    <citation type="submission" date="2019-11" db="EMBL/GenBank/DDBJ databases">
        <title>Genome sequence of Moorella glycerini DSM11254.</title>
        <authorList>
            <person name="Poehlein A."/>
            <person name="Boeer T."/>
            <person name="Daniel R."/>
        </authorList>
    </citation>
    <scope>NUCLEOTIDE SEQUENCE [LARGE SCALE GENOMIC DNA]</scope>
    <source>
        <strain evidence="1 2">DSM 11254</strain>
    </source>
</reference>
<evidence type="ECO:0008006" key="3">
    <source>
        <dbReference type="Google" id="ProtNLM"/>
    </source>
</evidence>
<dbReference type="AlphaFoldDB" id="A0A6I5ZSJ5"/>
<evidence type="ECO:0000313" key="1">
    <source>
        <dbReference type="EMBL" id="QGP92689.1"/>
    </source>
</evidence>